<dbReference type="RefSeq" id="WP_157228345.1">
    <property type="nucleotide sequence ID" value="NZ_CP096596.1"/>
</dbReference>
<proteinExistence type="predicted"/>
<accession>A0AAE4UAA8</accession>
<gene>
    <name evidence="1" type="ORF">R3Q15_21065</name>
</gene>
<comment type="caution">
    <text evidence="1">The sequence shown here is derived from an EMBL/GenBank/DDBJ whole genome shotgun (WGS) entry which is preliminary data.</text>
</comment>
<reference evidence="1" key="1">
    <citation type="submission" date="2023-10" db="EMBL/GenBank/DDBJ databases">
        <title>Development of a sustainable strategy for remediation of hydrocarbon-contaminated territories based on the waste exchange concept.</title>
        <authorList>
            <person name="Krivoruchko A."/>
        </authorList>
    </citation>
    <scope>NUCLEOTIDE SEQUENCE</scope>
    <source>
        <strain evidence="1">IEGM 1279</strain>
    </source>
</reference>
<dbReference type="AlphaFoldDB" id="A0AAE4UAA8"/>
<dbReference type="EMBL" id="JAWLKH010000031">
    <property type="protein sequence ID" value="MDV6314341.1"/>
    <property type="molecule type" value="Genomic_DNA"/>
</dbReference>
<evidence type="ECO:0000313" key="1">
    <source>
        <dbReference type="EMBL" id="MDV6314341.1"/>
    </source>
</evidence>
<organism evidence="1 2">
    <name type="scientific">Gordonia amicalis</name>
    <dbReference type="NCBI Taxonomy" id="89053"/>
    <lineage>
        <taxon>Bacteria</taxon>
        <taxon>Bacillati</taxon>
        <taxon>Actinomycetota</taxon>
        <taxon>Actinomycetes</taxon>
        <taxon>Mycobacteriales</taxon>
        <taxon>Gordoniaceae</taxon>
        <taxon>Gordonia</taxon>
    </lineage>
</organism>
<evidence type="ECO:0000313" key="2">
    <source>
        <dbReference type="Proteomes" id="UP001185922"/>
    </source>
</evidence>
<dbReference type="Proteomes" id="UP001185922">
    <property type="component" value="Unassembled WGS sequence"/>
</dbReference>
<sequence length="50" mass="5299">MNTRSAASGVLSPDHATRTVRYGSRISTARSPTADCAVAVVSGRDHRELN</sequence>
<protein>
    <submittedName>
        <fullName evidence="1">Uncharacterized protein</fullName>
    </submittedName>
</protein>
<name>A0AAE4UAA8_9ACTN</name>